<dbReference type="AlphaFoldDB" id="A0A8T2PDN8"/>
<proteinExistence type="predicted"/>
<evidence type="ECO:0000313" key="1">
    <source>
        <dbReference type="EMBL" id="KAG9346857.1"/>
    </source>
</evidence>
<organism evidence="1 2">
    <name type="scientific">Albula glossodonta</name>
    <name type="common">roundjaw bonefish</name>
    <dbReference type="NCBI Taxonomy" id="121402"/>
    <lineage>
        <taxon>Eukaryota</taxon>
        <taxon>Metazoa</taxon>
        <taxon>Chordata</taxon>
        <taxon>Craniata</taxon>
        <taxon>Vertebrata</taxon>
        <taxon>Euteleostomi</taxon>
        <taxon>Actinopterygii</taxon>
        <taxon>Neopterygii</taxon>
        <taxon>Teleostei</taxon>
        <taxon>Albuliformes</taxon>
        <taxon>Albulidae</taxon>
        <taxon>Albula</taxon>
    </lineage>
</organism>
<reference evidence="1" key="1">
    <citation type="thesis" date="2021" institute="BYU ScholarsArchive" country="Provo, UT, USA">
        <title>Applications of and Algorithms for Genome Assembly and Genomic Analyses with an Emphasis on Marine Teleosts.</title>
        <authorList>
            <person name="Pickett B.D."/>
        </authorList>
    </citation>
    <scope>NUCLEOTIDE SEQUENCE</scope>
    <source>
        <strain evidence="1">HI-2016</strain>
    </source>
</reference>
<accession>A0A8T2PDN8</accession>
<sequence>MLDVSPQWQPSIQVPWRRPEPGTVRAPCCQASVVLGRAHGALLLLLESSLSWQDILIFQKTGKSPEVRSPLFAAAVH</sequence>
<dbReference type="Proteomes" id="UP000824540">
    <property type="component" value="Unassembled WGS sequence"/>
</dbReference>
<gene>
    <name evidence="1" type="ORF">JZ751_007206</name>
</gene>
<protein>
    <submittedName>
        <fullName evidence="1">Uncharacterized protein</fullName>
    </submittedName>
</protein>
<name>A0A8T2PDN8_9TELE</name>
<keyword evidence="2" id="KW-1185">Reference proteome</keyword>
<dbReference type="EMBL" id="JAFBMS010000015">
    <property type="protein sequence ID" value="KAG9346857.1"/>
    <property type="molecule type" value="Genomic_DNA"/>
</dbReference>
<comment type="caution">
    <text evidence="1">The sequence shown here is derived from an EMBL/GenBank/DDBJ whole genome shotgun (WGS) entry which is preliminary data.</text>
</comment>
<evidence type="ECO:0000313" key="2">
    <source>
        <dbReference type="Proteomes" id="UP000824540"/>
    </source>
</evidence>